<dbReference type="EMBL" id="JBGNUJ010000002">
    <property type="protein sequence ID" value="KAL3963858.1"/>
    <property type="molecule type" value="Genomic_DNA"/>
</dbReference>
<sequence length="60" mass="6239">MAEAHSVSIYFARGAFEADTQTAANSAMLTPAPPLQGEGSMTGPTWQLSTLDDTTSFTGT</sequence>
<gene>
    <name evidence="1" type="ORF">ACCO45_000862</name>
</gene>
<proteinExistence type="predicted"/>
<protein>
    <submittedName>
        <fullName evidence="1">Uncharacterized protein</fullName>
    </submittedName>
</protein>
<comment type="caution">
    <text evidence="1">The sequence shown here is derived from an EMBL/GenBank/DDBJ whole genome shotgun (WGS) entry which is preliminary data.</text>
</comment>
<organism evidence="1 2">
    <name type="scientific">Purpureocillium lilacinum</name>
    <name type="common">Paecilomyces lilacinus</name>
    <dbReference type="NCBI Taxonomy" id="33203"/>
    <lineage>
        <taxon>Eukaryota</taxon>
        <taxon>Fungi</taxon>
        <taxon>Dikarya</taxon>
        <taxon>Ascomycota</taxon>
        <taxon>Pezizomycotina</taxon>
        <taxon>Sordariomycetes</taxon>
        <taxon>Hypocreomycetidae</taxon>
        <taxon>Hypocreales</taxon>
        <taxon>Ophiocordycipitaceae</taxon>
        <taxon>Purpureocillium</taxon>
    </lineage>
</organism>
<name>A0ACC4E6L4_PURLI</name>
<evidence type="ECO:0000313" key="2">
    <source>
        <dbReference type="Proteomes" id="UP001638806"/>
    </source>
</evidence>
<reference evidence="1" key="1">
    <citation type="submission" date="2024-12" db="EMBL/GenBank/DDBJ databases">
        <title>Comparative genomics and development of molecular markers within Purpureocillium lilacinum and among Purpureocillium species.</title>
        <authorList>
            <person name="Yeh Z.-Y."/>
            <person name="Ni N.-T."/>
            <person name="Lo P.-H."/>
            <person name="Mushyakhwo K."/>
            <person name="Lin C.-F."/>
            <person name="Nai Y.-S."/>
        </authorList>
    </citation>
    <scope>NUCLEOTIDE SEQUENCE</scope>
    <source>
        <strain evidence="1">NCHU-NPUST-175</strain>
    </source>
</reference>
<accession>A0ACC4E6L4</accession>
<dbReference type="Proteomes" id="UP001638806">
    <property type="component" value="Unassembled WGS sequence"/>
</dbReference>
<evidence type="ECO:0000313" key="1">
    <source>
        <dbReference type="EMBL" id="KAL3963858.1"/>
    </source>
</evidence>
<keyword evidence="2" id="KW-1185">Reference proteome</keyword>